<protein>
    <submittedName>
        <fullName evidence="3">Uncharacterized protein</fullName>
    </submittedName>
</protein>
<feature type="compositionally biased region" description="Basic and acidic residues" evidence="2">
    <location>
        <begin position="34"/>
        <end position="47"/>
    </location>
</feature>
<feature type="coiled-coil region" evidence="1">
    <location>
        <begin position="82"/>
        <end position="109"/>
    </location>
</feature>
<name>A0A0B1RRI7_OESDE</name>
<gene>
    <name evidence="3" type="ORF">OESDEN_25125</name>
</gene>
<keyword evidence="4" id="KW-1185">Reference proteome</keyword>
<sequence length="154" mass="18175">MQSLEEEKEKLSAQNENLREEILKLNDELKKKAKETRLKEEQMKRSFSDQIEQLLEHTTAKDDDEIEDKMAKEKEEFRRAHLLNQDDRVHELLAEIQQVQADRDEEVRALRAELSEERQLRVQLAATAHRIKSDLDLARKSTATKQSDALALRW</sequence>
<dbReference type="OrthoDB" id="5860291at2759"/>
<dbReference type="AlphaFoldDB" id="A0A0B1RRI7"/>
<dbReference type="EMBL" id="KN612920">
    <property type="protein sequence ID" value="KHJ75259.1"/>
    <property type="molecule type" value="Genomic_DNA"/>
</dbReference>
<evidence type="ECO:0000256" key="2">
    <source>
        <dbReference type="SAM" id="MobiDB-lite"/>
    </source>
</evidence>
<accession>A0A0B1RRI7</accession>
<keyword evidence="1" id="KW-0175">Coiled coil</keyword>
<evidence type="ECO:0000313" key="3">
    <source>
        <dbReference type="EMBL" id="KHJ75259.1"/>
    </source>
</evidence>
<feature type="region of interest" description="Disordered" evidence="2">
    <location>
        <begin position="34"/>
        <end position="66"/>
    </location>
</feature>
<organism evidence="3 4">
    <name type="scientific">Oesophagostomum dentatum</name>
    <name type="common">Nodular worm</name>
    <dbReference type="NCBI Taxonomy" id="61180"/>
    <lineage>
        <taxon>Eukaryota</taxon>
        <taxon>Metazoa</taxon>
        <taxon>Ecdysozoa</taxon>
        <taxon>Nematoda</taxon>
        <taxon>Chromadorea</taxon>
        <taxon>Rhabditida</taxon>
        <taxon>Rhabditina</taxon>
        <taxon>Rhabditomorpha</taxon>
        <taxon>Strongyloidea</taxon>
        <taxon>Strongylidae</taxon>
        <taxon>Oesophagostomum</taxon>
    </lineage>
</organism>
<evidence type="ECO:0000313" key="4">
    <source>
        <dbReference type="Proteomes" id="UP000053660"/>
    </source>
</evidence>
<evidence type="ECO:0000256" key="1">
    <source>
        <dbReference type="SAM" id="Coils"/>
    </source>
</evidence>
<proteinExistence type="predicted"/>
<reference evidence="3 4" key="1">
    <citation type="submission" date="2014-03" db="EMBL/GenBank/DDBJ databases">
        <title>Draft genome of the hookworm Oesophagostomum dentatum.</title>
        <authorList>
            <person name="Mitreva M."/>
        </authorList>
    </citation>
    <scope>NUCLEOTIDE SEQUENCE [LARGE SCALE GENOMIC DNA]</scope>
    <source>
        <strain evidence="3 4">OD-Hann</strain>
    </source>
</reference>
<dbReference type="Proteomes" id="UP000053660">
    <property type="component" value="Unassembled WGS sequence"/>
</dbReference>